<dbReference type="PANTHER" id="PTHR10457:SF7">
    <property type="entry name" value="GALACTOKINASE-RELATED"/>
    <property type="match status" value="1"/>
</dbReference>
<comment type="caution">
    <text evidence="4">The sequence shown here is derived from an EMBL/GenBank/DDBJ whole genome shotgun (WGS) entry which is preliminary data.</text>
</comment>
<keyword evidence="4" id="KW-0418">Kinase</keyword>
<dbReference type="SUPFAM" id="SSF54211">
    <property type="entry name" value="Ribosomal protein S5 domain 2-like"/>
    <property type="match status" value="1"/>
</dbReference>
<dbReference type="GO" id="GO:0005829">
    <property type="term" value="C:cytosol"/>
    <property type="evidence" value="ECO:0007669"/>
    <property type="project" value="TreeGrafter"/>
</dbReference>
<dbReference type="GO" id="GO:0006012">
    <property type="term" value="P:galactose metabolic process"/>
    <property type="evidence" value="ECO:0007669"/>
    <property type="project" value="TreeGrafter"/>
</dbReference>
<protein>
    <submittedName>
        <fullName evidence="4">Galactokinase</fullName>
    </submittedName>
</protein>
<keyword evidence="4" id="KW-0808">Transferase</keyword>
<dbReference type="GO" id="GO:0005524">
    <property type="term" value="F:ATP binding"/>
    <property type="evidence" value="ECO:0007669"/>
    <property type="project" value="UniProtKB-KW"/>
</dbReference>
<dbReference type="PRINTS" id="PR00959">
    <property type="entry name" value="MEVGALKINASE"/>
</dbReference>
<keyword evidence="2" id="KW-0067">ATP-binding</keyword>
<reference evidence="4" key="1">
    <citation type="journal article" date="2013" name="Environ. Microbiol.">
        <title>Microbiota from the distal guts of lean and obese adolescents exhibit partial functional redundancy besides clear differences in community structure.</title>
        <authorList>
            <person name="Ferrer M."/>
            <person name="Ruiz A."/>
            <person name="Lanza F."/>
            <person name="Haange S.B."/>
            <person name="Oberbach A."/>
            <person name="Till H."/>
            <person name="Bargiela R."/>
            <person name="Campoy C."/>
            <person name="Segura M.T."/>
            <person name="Richter M."/>
            <person name="von Bergen M."/>
            <person name="Seifert J."/>
            <person name="Suarez A."/>
        </authorList>
    </citation>
    <scope>NUCLEOTIDE SEQUENCE</scope>
</reference>
<gene>
    <name evidence="4" type="ORF">OBE_17867</name>
</gene>
<feature type="domain" description="Galactokinase N-terminal" evidence="3">
    <location>
        <begin position="44"/>
        <end position="94"/>
    </location>
</feature>
<dbReference type="EMBL" id="AJWZ01011922">
    <property type="protein sequence ID" value="EKC43695.1"/>
    <property type="molecule type" value="Genomic_DNA"/>
</dbReference>
<dbReference type="InterPro" id="IPR019539">
    <property type="entry name" value="GalKase_N"/>
</dbReference>
<accession>K1RQ05</accession>
<dbReference type="InterPro" id="IPR014721">
    <property type="entry name" value="Ribsml_uS5_D2-typ_fold_subgr"/>
</dbReference>
<dbReference type="InterPro" id="IPR020568">
    <property type="entry name" value="Ribosomal_Su5_D2-typ_SF"/>
</dbReference>
<evidence type="ECO:0000256" key="2">
    <source>
        <dbReference type="ARBA" id="ARBA00022840"/>
    </source>
</evidence>
<dbReference type="PANTHER" id="PTHR10457">
    <property type="entry name" value="MEVALONATE KINASE/GALACTOKINASE"/>
    <property type="match status" value="1"/>
</dbReference>
<evidence type="ECO:0000256" key="1">
    <source>
        <dbReference type="ARBA" id="ARBA00022741"/>
    </source>
</evidence>
<sequence>MKMATPETLKKEILSASLDERLKKAYVTEGNVKEQYDRYINLINEFEALFGKDRDVRLFSAPGRTEVGGNHTDHNHGRVLAAGINLDAIAAASKNDENIVRVKSEGYSMDVVDAADLSVNHNEMGHSPALVRGVLAGFKKYGYKIGGFDATTASRVIAGSGLSSSAA</sequence>
<organism evidence="4">
    <name type="scientific">human gut metagenome</name>
    <dbReference type="NCBI Taxonomy" id="408170"/>
    <lineage>
        <taxon>unclassified sequences</taxon>
        <taxon>metagenomes</taxon>
        <taxon>organismal metagenomes</taxon>
    </lineage>
</organism>
<dbReference type="GO" id="GO:0004335">
    <property type="term" value="F:galactokinase activity"/>
    <property type="evidence" value="ECO:0007669"/>
    <property type="project" value="TreeGrafter"/>
</dbReference>
<dbReference type="Gene3D" id="3.30.230.10">
    <property type="match status" value="1"/>
</dbReference>
<dbReference type="AlphaFoldDB" id="K1RQ05"/>
<proteinExistence type="predicted"/>
<keyword evidence="1" id="KW-0547">Nucleotide-binding</keyword>
<name>K1RQ05_9ZZZZ</name>
<feature type="non-terminal residue" evidence="4">
    <location>
        <position position="167"/>
    </location>
</feature>
<evidence type="ECO:0000313" key="4">
    <source>
        <dbReference type="EMBL" id="EKC43695.1"/>
    </source>
</evidence>
<evidence type="ECO:0000259" key="3">
    <source>
        <dbReference type="Pfam" id="PF10509"/>
    </source>
</evidence>
<dbReference type="Pfam" id="PF10509">
    <property type="entry name" value="GalKase_gal_bdg"/>
    <property type="match status" value="1"/>
</dbReference>